<keyword evidence="6" id="KW-0175">Coiled coil</keyword>
<dbReference type="Pfam" id="PF06156">
    <property type="entry name" value="YabA"/>
    <property type="match status" value="1"/>
</dbReference>
<feature type="coiled-coil region" evidence="6">
    <location>
        <begin position="31"/>
        <end position="61"/>
    </location>
</feature>
<evidence type="ECO:0000256" key="4">
    <source>
        <dbReference type="ARBA" id="ARBA00022833"/>
    </source>
</evidence>
<name>A0A1Y3PJP7_9BACI</name>
<dbReference type="Proteomes" id="UP000196475">
    <property type="component" value="Unassembled WGS sequence"/>
</dbReference>
<dbReference type="InterPro" id="IPR010377">
    <property type="entry name" value="YabA"/>
</dbReference>
<dbReference type="GO" id="GO:0008156">
    <property type="term" value="P:negative regulation of DNA replication"/>
    <property type="evidence" value="ECO:0007669"/>
    <property type="project" value="UniProtKB-KW"/>
</dbReference>
<evidence type="ECO:0000256" key="2">
    <source>
        <dbReference type="ARBA" id="ARBA00022705"/>
    </source>
</evidence>
<dbReference type="GO" id="GO:0006260">
    <property type="term" value="P:DNA replication"/>
    <property type="evidence" value="ECO:0007669"/>
    <property type="project" value="UniProtKB-KW"/>
</dbReference>
<evidence type="ECO:0000256" key="6">
    <source>
        <dbReference type="SAM" id="Coils"/>
    </source>
</evidence>
<dbReference type="PIRSF" id="PIRSF021439">
    <property type="entry name" value="DUF972"/>
    <property type="match status" value="1"/>
</dbReference>
<evidence type="ECO:0000313" key="7">
    <source>
        <dbReference type="EMBL" id="OUM85318.1"/>
    </source>
</evidence>
<evidence type="ECO:0000313" key="8">
    <source>
        <dbReference type="Proteomes" id="UP000196475"/>
    </source>
</evidence>
<keyword evidence="2" id="KW-0235">DNA replication</keyword>
<evidence type="ECO:0008006" key="9">
    <source>
        <dbReference type="Google" id="ProtNLM"/>
    </source>
</evidence>
<keyword evidence="4" id="KW-0862">Zinc</keyword>
<dbReference type="GO" id="GO:0046872">
    <property type="term" value="F:metal ion binding"/>
    <property type="evidence" value="ECO:0007669"/>
    <property type="project" value="UniProtKB-KW"/>
</dbReference>
<sequence length="139" mass="16508">MDKWELLSKLSRFEEKLDDMYGQWRMFVSEMKALLEENQQLQMENRHLREYVERYRLAEEQPAVAEKRKTSRRRMPVSEGYDNLARLYYQGFHICNVHYGSVRNGAEEDCLFCLTFLNKASQAGHAIRKGSEDEDAAEF</sequence>
<dbReference type="AlphaFoldDB" id="A0A1Y3PJP7"/>
<comment type="caution">
    <text evidence="7">The sequence shown here is derived from an EMBL/GenBank/DDBJ whole genome shotgun (WGS) entry which is preliminary data.</text>
</comment>
<accession>A0A1Y3PJP7</accession>
<proteinExistence type="predicted"/>
<gene>
    <name evidence="7" type="ORF">BAA01_14855</name>
</gene>
<evidence type="ECO:0000256" key="1">
    <source>
        <dbReference type="ARBA" id="ARBA00022490"/>
    </source>
</evidence>
<reference evidence="8" key="1">
    <citation type="submission" date="2016-06" db="EMBL/GenBank/DDBJ databases">
        <authorList>
            <person name="Nascimento L."/>
            <person name="Pereira R.V."/>
            <person name="Martins L.F."/>
            <person name="Quaggio R.B."/>
            <person name="Silva A.M."/>
            <person name="Setubal J.C."/>
        </authorList>
    </citation>
    <scope>NUCLEOTIDE SEQUENCE [LARGE SCALE GENOMIC DNA]</scope>
</reference>
<evidence type="ECO:0000256" key="5">
    <source>
        <dbReference type="ARBA" id="ARBA00022880"/>
    </source>
</evidence>
<keyword evidence="5" id="KW-0236">DNA replication inhibitor</keyword>
<evidence type="ECO:0000256" key="3">
    <source>
        <dbReference type="ARBA" id="ARBA00022723"/>
    </source>
</evidence>
<dbReference type="EMBL" id="LZRT01000107">
    <property type="protein sequence ID" value="OUM85318.1"/>
    <property type="molecule type" value="Genomic_DNA"/>
</dbReference>
<organism evidence="7 8">
    <name type="scientific">Bacillus thermozeamaize</name>
    <dbReference type="NCBI Taxonomy" id="230954"/>
    <lineage>
        <taxon>Bacteria</taxon>
        <taxon>Bacillati</taxon>
        <taxon>Bacillota</taxon>
        <taxon>Bacilli</taxon>
        <taxon>Bacillales</taxon>
        <taxon>Bacillaceae</taxon>
        <taxon>Bacillus</taxon>
    </lineage>
</organism>
<protein>
    <recommendedName>
        <fullName evidence="9">Initiation-control protein YabA</fullName>
    </recommendedName>
</protein>
<keyword evidence="1" id="KW-0963">Cytoplasm</keyword>
<keyword evidence="3" id="KW-0479">Metal-binding</keyword>